<dbReference type="Proteomes" id="UP000828390">
    <property type="component" value="Unassembled WGS sequence"/>
</dbReference>
<reference evidence="2" key="1">
    <citation type="journal article" date="2019" name="bioRxiv">
        <title>The Genome of the Zebra Mussel, Dreissena polymorpha: A Resource for Invasive Species Research.</title>
        <authorList>
            <person name="McCartney M.A."/>
            <person name="Auch B."/>
            <person name="Kono T."/>
            <person name="Mallez S."/>
            <person name="Zhang Y."/>
            <person name="Obille A."/>
            <person name="Becker A."/>
            <person name="Abrahante J.E."/>
            <person name="Garbe J."/>
            <person name="Badalamenti J.P."/>
            <person name="Herman A."/>
            <person name="Mangelson H."/>
            <person name="Liachko I."/>
            <person name="Sullivan S."/>
            <person name="Sone E.D."/>
            <person name="Koren S."/>
            <person name="Silverstein K.A.T."/>
            <person name="Beckman K.B."/>
            <person name="Gohl D.M."/>
        </authorList>
    </citation>
    <scope>NUCLEOTIDE SEQUENCE</scope>
    <source>
        <strain evidence="2">Duluth1</strain>
        <tissue evidence="2">Whole animal</tissue>
    </source>
</reference>
<dbReference type="EMBL" id="JAIWYP010000005">
    <property type="protein sequence ID" value="KAH3820379.1"/>
    <property type="molecule type" value="Genomic_DNA"/>
</dbReference>
<gene>
    <name evidence="2" type="ORF">DPMN_122125</name>
</gene>
<evidence type="ECO:0000313" key="2">
    <source>
        <dbReference type="EMBL" id="KAH3820379.1"/>
    </source>
</evidence>
<name>A0A9D4GRU3_DREPO</name>
<sequence length="90" mass="9917">MTQSIKRKMFKIILLMCVTVAMCADTQVDHSKDPAFYRCPFSMFNAGRPVTNELGEVMYCGIEGATCPAWHFCSSGFADGRAVCCHILGV</sequence>
<keyword evidence="3" id="KW-1185">Reference proteome</keyword>
<protein>
    <submittedName>
        <fullName evidence="2">Uncharacterized protein</fullName>
    </submittedName>
</protein>
<dbReference type="AlphaFoldDB" id="A0A9D4GRU3"/>
<comment type="caution">
    <text evidence="2">The sequence shown here is derived from an EMBL/GenBank/DDBJ whole genome shotgun (WGS) entry which is preliminary data.</text>
</comment>
<feature type="chain" id="PRO_5038672401" evidence="1">
    <location>
        <begin position="24"/>
        <end position="90"/>
    </location>
</feature>
<evidence type="ECO:0000256" key="1">
    <source>
        <dbReference type="SAM" id="SignalP"/>
    </source>
</evidence>
<evidence type="ECO:0000313" key="3">
    <source>
        <dbReference type="Proteomes" id="UP000828390"/>
    </source>
</evidence>
<feature type="signal peptide" evidence="1">
    <location>
        <begin position="1"/>
        <end position="23"/>
    </location>
</feature>
<accession>A0A9D4GRU3</accession>
<proteinExistence type="predicted"/>
<keyword evidence="1" id="KW-0732">Signal</keyword>
<organism evidence="2 3">
    <name type="scientific">Dreissena polymorpha</name>
    <name type="common">Zebra mussel</name>
    <name type="synonym">Mytilus polymorpha</name>
    <dbReference type="NCBI Taxonomy" id="45954"/>
    <lineage>
        <taxon>Eukaryota</taxon>
        <taxon>Metazoa</taxon>
        <taxon>Spiralia</taxon>
        <taxon>Lophotrochozoa</taxon>
        <taxon>Mollusca</taxon>
        <taxon>Bivalvia</taxon>
        <taxon>Autobranchia</taxon>
        <taxon>Heteroconchia</taxon>
        <taxon>Euheterodonta</taxon>
        <taxon>Imparidentia</taxon>
        <taxon>Neoheterodontei</taxon>
        <taxon>Myida</taxon>
        <taxon>Dreissenoidea</taxon>
        <taxon>Dreissenidae</taxon>
        <taxon>Dreissena</taxon>
    </lineage>
</organism>
<dbReference type="Pfam" id="PF14625">
    <property type="entry name" value="Lustrin_cystein"/>
    <property type="match status" value="1"/>
</dbReference>
<dbReference type="InterPro" id="IPR028150">
    <property type="entry name" value="Lustrin_cystein"/>
</dbReference>
<reference evidence="2" key="2">
    <citation type="submission" date="2020-11" db="EMBL/GenBank/DDBJ databases">
        <authorList>
            <person name="McCartney M.A."/>
            <person name="Auch B."/>
            <person name="Kono T."/>
            <person name="Mallez S."/>
            <person name="Becker A."/>
            <person name="Gohl D.M."/>
            <person name="Silverstein K.A.T."/>
            <person name="Koren S."/>
            <person name="Bechman K.B."/>
            <person name="Herman A."/>
            <person name="Abrahante J.E."/>
            <person name="Garbe J."/>
        </authorList>
    </citation>
    <scope>NUCLEOTIDE SEQUENCE</scope>
    <source>
        <strain evidence="2">Duluth1</strain>
        <tissue evidence="2">Whole animal</tissue>
    </source>
</reference>